<accession>A0A6J6FNH5</accession>
<feature type="transmembrane region" description="Helical" evidence="1">
    <location>
        <begin position="364"/>
        <end position="386"/>
    </location>
</feature>
<feature type="transmembrane region" description="Helical" evidence="1">
    <location>
        <begin position="108"/>
        <end position="131"/>
    </location>
</feature>
<feature type="transmembrane region" description="Helical" evidence="1">
    <location>
        <begin position="253"/>
        <end position="271"/>
    </location>
</feature>
<reference evidence="2" key="1">
    <citation type="submission" date="2020-05" db="EMBL/GenBank/DDBJ databases">
        <authorList>
            <person name="Chiriac C."/>
            <person name="Salcher M."/>
            <person name="Ghai R."/>
            <person name="Kavagutti S V."/>
        </authorList>
    </citation>
    <scope>NUCLEOTIDE SEQUENCE</scope>
</reference>
<feature type="transmembrane region" description="Helical" evidence="1">
    <location>
        <begin position="173"/>
        <end position="194"/>
    </location>
</feature>
<feature type="transmembrane region" description="Helical" evidence="1">
    <location>
        <begin position="215"/>
        <end position="233"/>
    </location>
</feature>
<gene>
    <name evidence="2" type="ORF">UFOPK1795_00565</name>
    <name evidence="3" type="ORF">UFOPK2275_00672</name>
</gene>
<feature type="transmembrane region" description="Helical" evidence="1">
    <location>
        <begin position="335"/>
        <end position="358"/>
    </location>
</feature>
<feature type="transmembrane region" description="Helical" evidence="1">
    <location>
        <begin position="143"/>
        <end position="167"/>
    </location>
</feature>
<dbReference type="InterPro" id="IPR036259">
    <property type="entry name" value="MFS_trans_sf"/>
</dbReference>
<evidence type="ECO:0000256" key="1">
    <source>
        <dbReference type="SAM" id="Phobius"/>
    </source>
</evidence>
<feature type="transmembrane region" description="Helical" evidence="1">
    <location>
        <begin position="49"/>
        <end position="72"/>
    </location>
</feature>
<dbReference type="EMBL" id="CAEZWQ010000067">
    <property type="protein sequence ID" value="CAB4663137.1"/>
    <property type="molecule type" value="Genomic_DNA"/>
</dbReference>
<dbReference type="AlphaFoldDB" id="A0A6J6FNH5"/>
<protein>
    <submittedName>
        <fullName evidence="2">Unannotated protein</fullName>
    </submittedName>
</protein>
<proteinExistence type="predicted"/>
<feature type="transmembrane region" description="Helical" evidence="1">
    <location>
        <begin position="305"/>
        <end position="323"/>
    </location>
</feature>
<feature type="transmembrane region" description="Helical" evidence="1">
    <location>
        <begin position="84"/>
        <end position="102"/>
    </location>
</feature>
<dbReference type="GO" id="GO:0022857">
    <property type="term" value="F:transmembrane transporter activity"/>
    <property type="evidence" value="ECO:0007669"/>
    <property type="project" value="InterPro"/>
</dbReference>
<evidence type="ECO:0000313" key="2">
    <source>
        <dbReference type="EMBL" id="CAB4590586.1"/>
    </source>
</evidence>
<organism evidence="2">
    <name type="scientific">freshwater metagenome</name>
    <dbReference type="NCBI Taxonomy" id="449393"/>
    <lineage>
        <taxon>unclassified sequences</taxon>
        <taxon>metagenomes</taxon>
        <taxon>ecological metagenomes</taxon>
    </lineage>
</organism>
<keyword evidence="1" id="KW-0472">Membrane</keyword>
<dbReference type="InterPro" id="IPR011701">
    <property type="entry name" value="MFS"/>
</dbReference>
<dbReference type="PANTHER" id="PTHR23542:SF1">
    <property type="entry name" value="MAJOR FACILITATOR SUPERFAMILY (MFS) PROFILE DOMAIN-CONTAINING PROTEIN"/>
    <property type="match status" value="1"/>
</dbReference>
<dbReference type="Pfam" id="PF07690">
    <property type="entry name" value="MFS_1"/>
    <property type="match status" value="1"/>
</dbReference>
<dbReference type="Gene3D" id="1.20.1250.20">
    <property type="entry name" value="MFS general substrate transporter like domains"/>
    <property type="match status" value="1"/>
</dbReference>
<feature type="transmembrane region" description="Helical" evidence="1">
    <location>
        <begin position="283"/>
        <end position="299"/>
    </location>
</feature>
<name>A0A6J6FNH5_9ZZZZ</name>
<dbReference type="PANTHER" id="PTHR23542">
    <property type="match status" value="1"/>
</dbReference>
<evidence type="ECO:0000313" key="3">
    <source>
        <dbReference type="EMBL" id="CAB4663137.1"/>
    </source>
</evidence>
<sequence>MITLMGVMNRYRALFAMPNVWVLVLAAFPARVAYGMVALALFFKAQQETGSIAIAGLVIGTNSLAGSFTAGIRGTLIDKYGQKWPLRILVPGYASMMIMVNISHSATFILVLGTIMGLTAPPINLSVRPLWKTIVKGDFLRTAYAVDTSVMNTAGVIGPVIATALALSSHPGSALITAAILMIIGGGALTIAPISRDWKPEKKESGAQSLWRSPALRLMMLEGSFIGFGWGLFDVAVPSFATIEKVPHRTAWVFAAMGIFSIIGGLLAGLISKRTSSLAAMRKTYFIWFLVSIPIAFTYPGWSMAIAGAFLGLVGGAIQVFYWEVMEAVRPKGSAVSYMAWLWTVEGSVMSLGAAVGGVLSEKISPQFCLSLTALSIGLGNVVLLIGKKRLSSADRIPTDEEDVQAMEGNSPTTT</sequence>
<keyword evidence="1" id="KW-1133">Transmembrane helix</keyword>
<dbReference type="SUPFAM" id="SSF103473">
    <property type="entry name" value="MFS general substrate transporter"/>
    <property type="match status" value="1"/>
</dbReference>
<dbReference type="EMBL" id="CAEZUG010000025">
    <property type="protein sequence ID" value="CAB4590586.1"/>
    <property type="molecule type" value="Genomic_DNA"/>
</dbReference>
<keyword evidence="1" id="KW-0812">Transmembrane</keyword>
<feature type="transmembrane region" description="Helical" evidence="1">
    <location>
        <begin position="20"/>
        <end position="43"/>
    </location>
</feature>